<keyword evidence="4" id="KW-1185">Reference proteome</keyword>
<organism evidence="3 4">
    <name type="scientific">Streptomyces capoamus</name>
    <dbReference type="NCBI Taxonomy" id="68183"/>
    <lineage>
        <taxon>Bacteria</taxon>
        <taxon>Bacillati</taxon>
        <taxon>Actinomycetota</taxon>
        <taxon>Actinomycetes</taxon>
        <taxon>Kitasatosporales</taxon>
        <taxon>Streptomycetaceae</taxon>
        <taxon>Streptomyces</taxon>
    </lineage>
</organism>
<feature type="region of interest" description="Disordered" evidence="1">
    <location>
        <begin position="184"/>
        <end position="204"/>
    </location>
</feature>
<comment type="caution">
    <text evidence="3">The sequence shown here is derived from an EMBL/GenBank/DDBJ whole genome shotgun (WGS) entry which is preliminary data.</text>
</comment>
<sequence length="204" mass="21920">MSRLARGTVRLATGSAALARRLGARLTAWVARGRRHDLTGWRAALGCWLRIALLVFGLYMLWRVVRAVPALMWLLSGVWTAAAWRAGRPAEEEPAEATADGPSETAPALDREAVRTLLLILMGDGSGVHLRTVLAHLQQHPPTAALTAGWKVPDLRARLVALEVPVDRGVKVAGVPTWGVRRRDLEAPSPVAAEEPSTEASTAA</sequence>
<name>A0A919EZ28_9ACTN</name>
<proteinExistence type="predicted"/>
<evidence type="ECO:0000256" key="2">
    <source>
        <dbReference type="SAM" id="Phobius"/>
    </source>
</evidence>
<keyword evidence="2" id="KW-0472">Membrane</keyword>
<dbReference type="AlphaFoldDB" id="A0A919EZ28"/>
<evidence type="ECO:0000256" key="1">
    <source>
        <dbReference type="SAM" id="MobiDB-lite"/>
    </source>
</evidence>
<keyword evidence="2" id="KW-0812">Transmembrane</keyword>
<gene>
    <name evidence="3" type="ORF">GCM10018980_51630</name>
</gene>
<accession>A0A919EZ28</accession>
<dbReference type="EMBL" id="BNBF01000017">
    <property type="protein sequence ID" value="GHG62031.1"/>
    <property type="molecule type" value="Genomic_DNA"/>
</dbReference>
<evidence type="ECO:0000313" key="3">
    <source>
        <dbReference type="EMBL" id="GHG62031.1"/>
    </source>
</evidence>
<dbReference type="RefSeq" id="WP_189984595.1">
    <property type="nucleotide sequence ID" value="NZ_BNBF01000017.1"/>
</dbReference>
<dbReference type="Proteomes" id="UP000619355">
    <property type="component" value="Unassembled WGS sequence"/>
</dbReference>
<evidence type="ECO:0000313" key="4">
    <source>
        <dbReference type="Proteomes" id="UP000619355"/>
    </source>
</evidence>
<feature type="compositionally biased region" description="Low complexity" evidence="1">
    <location>
        <begin position="187"/>
        <end position="204"/>
    </location>
</feature>
<reference evidence="4" key="1">
    <citation type="journal article" date="2019" name="Int. J. Syst. Evol. Microbiol.">
        <title>The Global Catalogue of Microorganisms (GCM) 10K type strain sequencing project: providing services to taxonomists for standard genome sequencing and annotation.</title>
        <authorList>
            <consortium name="The Broad Institute Genomics Platform"/>
            <consortium name="The Broad Institute Genome Sequencing Center for Infectious Disease"/>
            <person name="Wu L."/>
            <person name="Ma J."/>
        </authorList>
    </citation>
    <scope>NUCLEOTIDE SEQUENCE [LARGE SCALE GENOMIC DNA]</scope>
    <source>
        <strain evidence="4">JCM 4253</strain>
    </source>
</reference>
<feature type="transmembrane region" description="Helical" evidence="2">
    <location>
        <begin position="41"/>
        <end position="61"/>
    </location>
</feature>
<keyword evidence="2" id="KW-1133">Transmembrane helix</keyword>
<protein>
    <submittedName>
        <fullName evidence="3">Uncharacterized protein</fullName>
    </submittedName>
</protein>